<organism evidence="1 2">
    <name type="scientific">candidate division WWE3 bacterium GW2011_GWF1_42_14</name>
    <dbReference type="NCBI Taxonomy" id="1619138"/>
    <lineage>
        <taxon>Bacteria</taxon>
        <taxon>Katanobacteria</taxon>
    </lineage>
</organism>
<protein>
    <submittedName>
        <fullName evidence="1">Uncharacterized protein</fullName>
    </submittedName>
</protein>
<gene>
    <name evidence="1" type="ORF">UV00_C0025G0005</name>
</gene>
<comment type="caution">
    <text evidence="1">The sequence shown here is derived from an EMBL/GenBank/DDBJ whole genome shotgun (WGS) entry which is preliminary data.</text>
</comment>
<dbReference type="AlphaFoldDB" id="A0A0G1BGR5"/>
<evidence type="ECO:0000313" key="2">
    <source>
        <dbReference type="Proteomes" id="UP000033847"/>
    </source>
</evidence>
<evidence type="ECO:0000313" key="1">
    <source>
        <dbReference type="EMBL" id="KKS36638.1"/>
    </source>
</evidence>
<sequence length="108" mass="11806">MLLLSVELHSAMQFRRGLSFSSIVGSRAATAKSNAATINKGTKVSPSFIHSFHLGQNHITTIPSGKKKMRRKTVTLEADSDVVFWGVEGSIPLLYPFITAIIKTHNLP</sequence>
<dbReference type="Proteomes" id="UP000033847">
    <property type="component" value="Unassembled WGS sequence"/>
</dbReference>
<dbReference type="EMBL" id="LCCU01000025">
    <property type="protein sequence ID" value="KKS36638.1"/>
    <property type="molecule type" value="Genomic_DNA"/>
</dbReference>
<reference evidence="1 2" key="1">
    <citation type="journal article" date="2015" name="Nature">
        <title>rRNA introns, odd ribosomes, and small enigmatic genomes across a large radiation of phyla.</title>
        <authorList>
            <person name="Brown C.T."/>
            <person name="Hug L.A."/>
            <person name="Thomas B.C."/>
            <person name="Sharon I."/>
            <person name="Castelle C.J."/>
            <person name="Singh A."/>
            <person name="Wilkins M.J."/>
            <person name="Williams K.H."/>
            <person name="Banfield J.F."/>
        </authorList>
    </citation>
    <scope>NUCLEOTIDE SEQUENCE [LARGE SCALE GENOMIC DNA]</scope>
</reference>
<proteinExistence type="predicted"/>
<accession>A0A0G1BGR5</accession>
<name>A0A0G1BGR5_UNCKA</name>